<name>A0A0M7B6W6_9RHOB</name>
<gene>
    <name evidence="1" type="ORF">JSE7799_00265</name>
</gene>
<dbReference type="AlphaFoldDB" id="A0A0M7B6W6"/>
<dbReference type="InterPro" id="IPR046247">
    <property type="entry name" value="DUF6280"/>
</dbReference>
<proteinExistence type="predicted"/>
<keyword evidence="2" id="KW-1185">Reference proteome</keyword>
<evidence type="ECO:0000313" key="2">
    <source>
        <dbReference type="Proteomes" id="UP000049455"/>
    </source>
</evidence>
<dbReference type="Pfam" id="PF19796">
    <property type="entry name" value="DUF6280"/>
    <property type="match status" value="1"/>
</dbReference>
<accession>A0A0M7B6W6</accession>
<dbReference type="RefSeq" id="WP_055661987.1">
    <property type="nucleotide sequence ID" value="NZ_CYPR01000015.1"/>
</dbReference>
<dbReference type="OrthoDB" id="7866178at2"/>
<protein>
    <recommendedName>
        <fullName evidence="3">Elongation factor P</fullName>
    </recommendedName>
</protein>
<dbReference type="Proteomes" id="UP000049455">
    <property type="component" value="Unassembled WGS sequence"/>
</dbReference>
<organism evidence="1 2">
    <name type="scientific">Jannaschia seosinensis</name>
    <dbReference type="NCBI Taxonomy" id="313367"/>
    <lineage>
        <taxon>Bacteria</taxon>
        <taxon>Pseudomonadati</taxon>
        <taxon>Pseudomonadota</taxon>
        <taxon>Alphaproteobacteria</taxon>
        <taxon>Rhodobacterales</taxon>
        <taxon>Roseobacteraceae</taxon>
        <taxon>Jannaschia</taxon>
    </lineage>
</organism>
<reference evidence="1 2" key="1">
    <citation type="submission" date="2015-09" db="EMBL/GenBank/DDBJ databases">
        <authorList>
            <person name="Jackson K.R."/>
            <person name="Lunt B.L."/>
            <person name="Fisher J.N.B."/>
            <person name="Gardner A.V."/>
            <person name="Bailey M.E."/>
            <person name="Deus L.M."/>
            <person name="Earl A.S."/>
            <person name="Gibby P.D."/>
            <person name="Hartmann K.A."/>
            <person name="Liu J.E."/>
            <person name="Manci A.M."/>
            <person name="Nielsen D.A."/>
            <person name="Solomon M.B."/>
            <person name="Breakwell D.P."/>
            <person name="Burnett S.H."/>
            <person name="Grose J.H."/>
        </authorList>
    </citation>
    <scope>NUCLEOTIDE SEQUENCE [LARGE SCALE GENOMIC DNA]</scope>
    <source>
        <strain evidence="1 2">CECT 7799</strain>
    </source>
</reference>
<evidence type="ECO:0000313" key="1">
    <source>
        <dbReference type="EMBL" id="CUH14095.1"/>
    </source>
</evidence>
<dbReference type="EMBL" id="CYPR01000015">
    <property type="protein sequence ID" value="CUH14095.1"/>
    <property type="molecule type" value="Genomic_DNA"/>
</dbReference>
<dbReference type="STRING" id="313367.JSE7799_00265"/>
<evidence type="ECO:0008006" key="3">
    <source>
        <dbReference type="Google" id="ProtNLM"/>
    </source>
</evidence>
<sequence length="111" mass="12047">MTDFVDATAFNFEQGQRSRKLFAAVVLAALDDAISDDKKFGNGPEQIARWARSRDGREVLSCAGIDPNERVVSGLMEFVGRGVRTSVALSREESERRQAAELAEADAAEAA</sequence>